<comment type="caution">
    <text evidence="2">The sequence shown here is derived from an EMBL/GenBank/DDBJ whole genome shotgun (WGS) entry which is preliminary data.</text>
</comment>
<reference evidence="2" key="1">
    <citation type="submission" date="2021-03" db="EMBL/GenBank/DDBJ databases">
        <title>Bacillus suaedae sp. nov., isolated from Suaeda aralocaspica.</title>
        <authorList>
            <person name="Lei R.F.R."/>
        </authorList>
    </citation>
    <scope>NUCLEOTIDE SEQUENCE</scope>
    <source>
        <strain evidence="2">YZJH907-2</strain>
    </source>
</reference>
<proteinExistence type="predicted"/>
<keyword evidence="3" id="KW-1185">Reference proteome</keyword>
<protein>
    <submittedName>
        <fullName evidence="2">Uncharacterized protein</fullName>
    </submittedName>
</protein>
<feature type="chain" id="PRO_5039632258" evidence="1">
    <location>
        <begin position="21"/>
        <end position="140"/>
    </location>
</feature>
<accession>A0A940WWK1</accession>
<organism evidence="2 3">
    <name type="scientific">Halalkalibacter suaedae</name>
    <dbReference type="NCBI Taxonomy" id="2822140"/>
    <lineage>
        <taxon>Bacteria</taxon>
        <taxon>Bacillati</taxon>
        <taxon>Bacillota</taxon>
        <taxon>Bacilli</taxon>
        <taxon>Bacillales</taxon>
        <taxon>Bacillaceae</taxon>
        <taxon>Halalkalibacter</taxon>
    </lineage>
</organism>
<evidence type="ECO:0000313" key="3">
    <source>
        <dbReference type="Proteomes" id="UP000678228"/>
    </source>
</evidence>
<name>A0A940WWK1_9BACI</name>
<gene>
    <name evidence="2" type="ORF">J7W16_11075</name>
</gene>
<dbReference type="AlphaFoldDB" id="A0A940WWK1"/>
<evidence type="ECO:0000256" key="1">
    <source>
        <dbReference type="SAM" id="SignalP"/>
    </source>
</evidence>
<dbReference type="EMBL" id="JAGKSQ010000004">
    <property type="protein sequence ID" value="MBP3951678.1"/>
    <property type="molecule type" value="Genomic_DNA"/>
</dbReference>
<evidence type="ECO:0000313" key="2">
    <source>
        <dbReference type="EMBL" id="MBP3951678.1"/>
    </source>
</evidence>
<dbReference type="PROSITE" id="PS51257">
    <property type="entry name" value="PROKAR_LIPOPROTEIN"/>
    <property type="match status" value="1"/>
</dbReference>
<feature type="signal peptide" evidence="1">
    <location>
        <begin position="1"/>
        <end position="20"/>
    </location>
</feature>
<sequence length="140" mass="15852">MNKYLFLLVSVMLISTGCSAASEDENEQKIMDYMTSIGSVNLDQDKNDMQKLTYELTIANADDINIVDEVNVIPAKLIQDRLIETTRQGISYHQNTIDINGEIVFDSRGLSKEEITNFEPLIKGVQFIGDNNKEYLLINK</sequence>
<dbReference type="RefSeq" id="WP_210597374.1">
    <property type="nucleotide sequence ID" value="NZ_JAGKSQ010000004.1"/>
</dbReference>
<dbReference type="Proteomes" id="UP000678228">
    <property type="component" value="Unassembled WGS sequence"/>
</dbReference>
<keyword evidence="1" id="KW-0732">Signal</keyword>